<keyword evidence="7" id="KW-0249">Electron transport</keyword>
<proteinExistence type="predicted"/>
<evidence type="ECO:0000259" key="12">
    <source>
        <dbReference type="PROSITE" id="PS50939"/>
    </source>
</evidence>
<dbReference type="eggNOG" id="KOG1619">
    <property type="taxonomic scope" value="Eukaryota"/>
</dbReference>
<evidence type="ECO:0000256" key="5">
    <source>
        <dbReference type="ARBA" id="ARBA00022692"/>
    </source>
</evidence>
<feature type="transmembrane region" description="Helical" evidence="11">
    <location>
        <begin position="77"/>
        <end position="98"/>
    </location>
</feature>
<feature type="domain" description="Cytochrome b561" evidence="12">
    <location>
        <begin position="10"/>
        <end position="209"/>
    </location>
</feature>
<evidence type="ECO:0000256" key="6">
    <source>
        <dbReference type="ARBA" id="ARBA00022723"/>
    </source>
</evidence>
<dbReference type="Proteomes" id="UP000014500">
    <property type="component" value="Unassembled WGS sequence"/>
</dbReference>
<feature type="transmembrane region" description="Helical" evidence="11">
    <location>
        <begin position="188"/>
        <end position="209"/>
    </location>
</feature>
<dbReference type="Gene3D" id="1.20.120.1770">
    <property type="match status" value="1"/>
</dbReference>
<keyword evidence="4" id="KW-0349">Heme</keyword>
<accession>T1JIN6</accession>
<dbReference type="PROSITE" id="PS50939">
    <property type="entry name" value="CYTOCHROME_B561"/>
    <property type="match status" value="1"/>
</dbReference>
<reference evidence="13" key="2">
    <citation type="submission" date="2015-02" db="UniProtKB">
        <authorList>
            <consortium name="EnsemblMetazoa"/>
        </authorList>
    </citation>
    <scope>IDENTIFICATION</scope>
</reference>
<sequence>RIRFWTVLGISQLLCGLALVFILVLLIHFGKGFGWRNDPRQFSFHPFFMILGFIIFYTQASLVYRTFPHVAKPKLKLIHLTLQVLSLIFIVIGLVSVFDAYGMYPKMTSLHSWVGMGTVVLFCCQLLFGFLTFLIPRTPQSIRTHYLPIHTFFGSAIFLMAVASCLLGFMRFVEFNKSTYSNFSPGGVLVNCLGLVLILLAMCVTYLLVSNEYKRQPRAEDQQRIVVNIT</sequence>
<dbReference type="GO" id="GO:0016020">
    <property type="term" value="C:membrane"/>
    <property type="evidence" value="ECO:0007669"/>
    <property type="project" value="UniProtKB-SubCell"/>
</dbReference>
<feature type="transmembrane region" description="Helical" evidence="11">
    <location>
        <begin position="110"/>
        <end position="135"/>
    </location>
</feature>
<dbReference type="EMBL" id="JH431579">
    <property type="status" value="NOT_ANNOTATED_CDS"/>
    <property type="molecule type" value="Genomic_DNA"/>
</dbReference>
<dbReference type="PhylomeDB" id="T1JIN6"/>
<feature type="transmembrane region" description="Helical" evidence="11">
    <location>
        <begin position="7"/>
        <end position="27"/>
    </location>
</feature>
<protein>
    <recommendedName>
        <fullName evidence="12">Cytochrome b561 domain-containing protein</fullName>
    </recommendedName>
</protein>
<evidence type="ECO:0000256" key="8">
    <source>
        <dbReference type="ARBA" id="ARBA00022989"/>
    </source>
</evidence>
<dbReference type="HOGENOM" id="CLU_069712_1_1_1"/>
<evidence type="ECO:0000256" key="1">
    <source>
        <dbReference type="ARBA" id="ARBA00001970"/>
    </source>
</evidence>
<keyword evidence="8 11" id="KW-1133">Transmembrane helix</keyword>
<keyword evidence="9" id="KW-0408">Iron</keyword>
<dbReference type="PANTHER" id="PTHR10106">
    <property type="entry name" value="CYTOCHROME B561-RELATED"/>
    <property type="match status" value="1"/>
</dbReference>
<evidence type="ECO:0000256" key="9">
    <source>
        <dbReference type="ARBA" id="ARBA00023004"/>
    </source>
</evidence>
<dbReference type="EnsemblMetazoa" id="SMAR013717-RA">
    <property type="protein sequence ID" value="SMAR013717-PA"/>
    <property type="gene ID" value="SMAR013717"/>
</dbReference>
<dbReference type="Pfam" id="PF03188">
    <property type="entry name" value="Cytochrom_B561"/>
    <property type="match status" value="1"/>
</dbReference>
<dbReference type="GO" id="GO:0046872">
    <property type="term" value="F:metal ion binding"/>
    <property type="evidence" value="ECO:0007669"/>
    <property type="project" value="UniProtKB-KW"/>
</dbReference>
<keyword evidence="5 11" id="KW-0812">Transmembrane</keyword>
<feature type="transmembrane region" description="Helical" evidence="11">
    <location>
        <begin position="147"/>
        <end position="173"/>
    </location>
</feature>
<dbReference type="FunFam" id="1.20.120.1770:FF:000001">
    <property type="entry name" value="Cytochrome b reductase 1"/>
    <property type="match status" value="1"/>
</dbReference>
<evidence type="ECO:0000256" key="4">
    <source>
        <dbReference type="ARBA" id="ARBA00022617"/>
    </source>
</evidence>
<dbReference type="PANTHER" id="PTHR10106:SF0">
    <property type="entry name" value="LD36721P"/>
    <property type="match status" value="1"/>
</dbReference>
<evidence type="ECO:0000256" key="11">
    <source>
        <dbReference type="SAM" id="Phobius"/>
    </source>
</evidence>
<keyword evidence="6" id="KW-0479">Metal-binding</keyword>
<feature type="transmembrane region" description="Helical" evidence="11">
    <location>
        <begin position="47"/>
        <end position="65"/>
    </location>
</feature>
<organism evidence="13 14">
    <name type="scientific">Strigamia maritima</name>
    <name type="common">European centipede</name>
    <name type="synonym">Geophilus maritimus</name>
    <dbReference type="NCBI Taxonomy" id="126957"/>
    <lineage>
        <taxon>Eukaryota</taxon>
        <taxon>Metazoa</taxon>
        <taxon>Ecdysozoa</taxon>
        <taxon>Arthropoda</taxon>
        <taxon>Myriapoda</taxon>
        <taxon>Chilopoda</taxon>
        <taxon>Pleurostigmophora</taxon>
        <taxon>Geophilomorpha</taxon>
        <taxon>Linotaeniidae</taxon>
        <taxon>Strigamia</taxon>
    </lineage>
</organism>
<dbReference type="AlphaFoldDB" id="T1JIN6"/>
<comment type="subcellular location">
    <subcellularLocation>
        <location evidence="2">Membrane</location>
        <topology evidence="2">Multi-pass membrane protein</topology>
    </subcellularLocation>
</comment>
<dbReference type="STRING" id="126957.T1JIN6"/>
<comment type="cofactor">
    <cofactor evidence="1">
        <name>heme b</name>
        <dbReference type="ChEBI" id="CHEBI:60344"/>
    </cofactor>
</comment>
<name>T1JIN6_STRMM</name>
<dbReference type="SMART" id="SM00665">
    <property type="entry name" value="B561"/>
    <property type="match status" value="1"/>
</dbReference>
<dbReference type="InterPro" id="IPR006593">
    <property type="entry name" value="Cyt_b561/ferric_Rdtase_TM"/>
</dbReference>
<evidence type="ECO:0000313" key="14">
    <source>
        <dbReference type="Proteomes" id="UP000014500"/>
    </source>
</evidence>
<dbReference type="GO" id="GO:0016491">
    <property type="term" value="F:oxidoreductase activity"/>
    <property type="evidence" value="ECO:0007669"/>
    <property type="project" value="InterPro"/>
</dbReference>
<keyword evidence="3" id="KW-0813">Transport</keyword>
<evidence type="ECO:0000256" key="10">
    <source>
        <dbReference type="ARBA" id="ARBA00023136"/>
    </source>
</evidence>
<reference evidence="14" key="1">
    <citation type="submission" date="2011-05" db="EMBL/GenBank/DDBJ databases">
        <authorList>
            <person name="Richards S.R."/>
            <person name="Qu J."/>
            <person name="Jiang H."/>
            <person name="Jhangiani S.N."/>
            <person name="Agravi P."/>
            <person name="Goodspeed R."/>
            <person name="Gross S."/>
            <person name="Mandapat C."/>
            <person name="Jackson L."/>
            <person name="Mathew T."/>
            <person name="Pu L."/>
            <person name="Thornton R."/>
            <person name="Saada N."/>
            <person name="Wilczek-Boney K.B."/>
            <person name="Lee S."/>
            <person name="Kovar C."/>
            <person name="Wu Y."/>
            <person name="Scherer S.E."/>
            <person name="Worley K.C."/>
            <person name="Muzny D.M."/>
            <person name="Gibbs R."/>
        </authorList>
    </citation>
    <scope>NUCLEOTIDE SEQUENCE</scope>
    <source>
        <strain evidence="14">Brora</strain>
    </source>
</reference>
<evidence type="ECO:0000313" key="13">
    <source>
        <dbReference type="EnsemblMetazoa" id="SMAR013717-PA"/>
    </source>
</evidence>
<dbReference type="InterPro" id="IPR043205">
    <property type="entry name" value="CYB561/CYBRD1-like"/>
</dbReference>
<keyword evidence="10 11" id="KW-0472">Membrane</keyword>
<evidence type="ECO:0000256" key="7">
    <source>
        <dbReference type="ARBA" id="ARBA00022982"/>
    </source>
</evidence>
<dbReference type="OMA" id="LSTIYWM"/>
<evidence type="ECO:0000256" key="2">
    <source>
        <dbReference type="ARBA" id="ARBA00004141"/>
    </source>
</evidence>
<evidence type="ECO:0000256" key="3">
    <source>
        <dbReference type="ARBA" id="ARBA00022448"/>
    </source>
</evidence>
<keyword evidence="14" id="KW-1185">Reference proteome</keyword>